<gene>
    <name evidence="2" type="ORF">JZ786_14420</name>
</gene>
<dbReference type="AlphaFoldDB" id="A0A9X7VVK5"/>
<organism evidence="2 3">
    <name type="scientific">Alicyclobacillus mengziensis</name>
    <dbReference type="NCBI Taxonomy" id="2931921"/>
    <lineage>
        <taxon>Bacteria</taxon>
        <taxon>Bacillati</taxon>
        <taxon>Bacillota</taxon>
        <taxon>Bacilli</taxon>
        <taxon>Bacillales</taxon>
        <taxon>Alicyclobacillaceae</taxon>
        <taxon>Alicyclobacillus</taxon>
    </lineage>
</organism>
<dbReference type="KEGG" id="afx:JZ786_14420"/>
<keyword evidence="1" id="KW-0812">Transmembrane</keyword>
<name>A0A9X7VVK5_9BACL</name>
<protein>
    <submittedName>
        <fullName evidence="2">Uncharacterized protein</fullName>
    </submittedName>
</protein>
<feature type="transmembrane region" description="Helical" evidence="1">
    <location>
        <begin position="109"/>
        <end position="130"/>
    </location>
</feature>
<keyword evidence="1" id="KW-1133">Transmembrane helix</keyword>
<proteinExistence type="predicted"/>
<reference evidence="2 3" key="1">
    <citation type="submission" date="2021-02" db="EMBL/GenBank/DDBJ databases">
        <title>Alicyclobacillus curvatus sp. nov. and Alicyclobacillus mengziensis sp. nov., two acidophilic bacteria isolated from acid mine drainage.</title>
        <authorList>
            <person name="Huang Y."/>
        </authorList>
    </citation>
    <scope>NUCLEOTIDE SEQUENCE [LARGE SCALE GENOMIC DNA]</scope>
    <source>
        <strain evidence="2 3">S30H14</strain>
    </source>
</reference>
<evidence type="ECO:0000313" key="3">
    <source>
        <dbReference type="Proteomes" id="UP000663505"/>
    </source>
</evidence>
<feature type="transmembrane region" description="Helical" evidence="1">
    <location>
        <begin position="6"/>
        <end position="24"/>
    </location>
</feature>
<evidence type="ECO:0000313" key="2">
    <source>
        <dbReference type="EMBL" id="QSO45742.1"/>
    </source>
</evidence>
<dbReference type="Proteomes" id="UP000663505">
    <property type="component" value="Chromosome"/>
</dbReference>
<dbReference type="EMBL" id="CP071182">
    <property type="protein sequence ID" value="QSO45742.1"/>
    <property type="molecule type" value="Genomic_DNA"/>
</dbReference>
<feature type="transmembrane region" description="Helical" evidence="1">
    <location>
        <begin position="60"/>
        <end position="78"/>
    </location>
</feature>
<accession>A0A9X7VVK5</accession>
<evidence type="ECO:0000256" key="1">
    <source>
        <dbReference type="SAM" id="Phobius"/>
    </source>
</evidence>
<dbReference type="RefSeq" id="WP_206655111.1">
    <property type="nucleotide sequence ID" value="NZ_CP071182.1"/>
</dbReference>
<feature type="transmembrane region" description="Helical" evidence="1">
    <location>
        <begin position="172"/>
        <end position="188"/>
    </location>
</feature>
<sequence length="201" mass="23150">MAGDSLALAFWATVLLSLMMLFLTREDVERVIGCSSHWLWFSLSLNGLALFFHFCYPTASILPFTLVIISLLHLVGMRKETVAKFLPEVVSLSSFVLSVSWLMSRELDIRTFFYLPVEMWFALFVGLGIIITFPPASRIESLHIIVLVELWVRFVYTWMLPKAQPWTTDNDIFNQYWLCVFLLCATNVPKATAFHKKTVSR</sequence>
<keyword evidence="1" id="KW-0472">Membrane</keyword>
<keyword evidence="3" id="KW-1185">Reference proteome</keyword>